<keyword evidence="4" id="KW-0539">Nucleus</keyword>
<dbReference type="GO" id="GO:0006355">
    <property type="term" value="P:regulation of DNA-templated transcription"/>
    <property type="evidence" value="ECO:0007669"/>
    <property type="project" value="InterPro"/>
</dbReference>
<feature type="domain" description="Mating-type protein A-alpha/beta 1 N-terminal" evidence="8">
    <location>
        <begin position="4"/>
        <end position="90"/>
    </location>
</feature>
<feature type="compositionally biased region" description="Pro residues" evidence="6">
    <location>
        <begin position="269"/>
        <end position="287"/>
    </location>
</feature>
<keyword evidence="5" id="KW-0175">Coiled coil</keyword>
<evidence type="ECO:0000256" key="6">
    <source>
        <dbReference type="SAM" id="MobiDB-lite"/>
    </source>
</evidence>
<sequence>MLRESLDSAVRTTIDSLHNEIFLSLQGGTNAFATFIDSWTGFHETIQSHKETLQADTLALVYAFSSTVETVVFYMARQRSTSDNIRQQLTSDLTNILEDGMRRLNIDESAYADPNASSYPRYIQPSYTWLLDNIHNPYPSKEIKLKISIDSGCSYKDIDNWFIDTRKRIGWNHLCKSRFSNKRADLVKAATDFFVDKKSLSPAIELKLIGIQDAAKSLYSEKFVESTLATTLDVAVKDMTPELKAKAKAEEKKRRALKKKGRQRQLNPAPYPSPEPSPGRSPEPSSPPQMESSETSIQEAVESPSRKRARSSSPYPLDDEVSHHTLSNKRTRLNTPSPPEETSLCQLPSPAASVHEIDQPLQLPTYAEVMPQSLPPSNTKKRRLSVSDSEPPSKRRCSVPFEPPTHDVSDLLPNEELGRKLFGNLFAPWQTPDVVEELDSLANLDITFGLLEYPNCSSSLSSDDAHTSTTSQDAELPLVSRGSDTFDFSQYPQLSDHDLWLDSHHDYMVSNATLIPEERQHSSIFDIGSRSETIPTAFDIESITGSLDTAANNLPYHSSGDDLFAHFCLQMNNSTSSYFNPAWNAEQDPAVIAQSNSGFDSLSTADYTYPVIPSKTTVDPRVVLEERERELQEELEQTRRAKEALVATSAVSA</sequence>
<dbReference type="Pfam" id="PF12731">
    <property type="entry name" value="Mating_N"/>
    <property type="match status" value="1"/>
</dbReference>
<dbReference type="SUPFAM" id="SSF46689">
    <property type="entry name" value="Homeodomain-like"/>
    <property type="match status" value="1"/>
</dbReference>
<evidence type="ECO:0000256" key="2">
    <source>
        <dbReference type="ARBA" id="ARBA00023125"/>
    </source>
</evidence>
<evidence type="ECO:0000313" key="11">
    <source>
        <dbReference type="Proteomes" id="UP000308652"/>
    </source>
</evidence>
<feature type="region of interest" description="Disordered" evidence="6">
    <location>
        <begin position="370"/>
        <end position="412"/>
    </location>
</feature>
<evidence type="ECO:0000256" key="4">
    <source>
        <dbReference type="ARBA" id="ARBA00023242"/>
    </source>
</evidence>
<feature type="compositionally biased region" description="Basic residues" evidence="6">
    <location>
        <begin position="254"/>
        <end position="263"/>
    </location>
</feature>
<evidence type="ECO:0000259" key="9">
    <source>
        <dbReference type="Pfam" id="PF12737"/>
    </source>
</evidence>
<dbReference type="Pfam" id="PF05920">
    <property type="entry name" value="Homeobox_KN"/>
    <property type="match status" value="1"/>
</dbReference>
<dbReference type="OrthoDB" id="250329at2759"/>
<dbReference type="Pfam" id="PF12737">
    <property type="entry name" value="Mating_C"/>
    <property type="match status" value="1"/>
</dbReference>
<dbReference type="InterPro" id="IPR009057">
    <property type="entry name" value="Homeodomain-like_sf"/>
</dbReference>
<evidence type="ECO:0000313" key="10">
    <source>
        <dbReference type="EMBL" id="TFK36957.1"/>
    </source>
</evidence>
<name>A0A5C3LWN5_9AGAR</name>
<keyword evidence="11" id="KW-1185">Reference proteome</keyword>
<comment type="similarity">
    <text evidence="1">Belongs to the TALE/M-ATYP homeobox family.</text>
</comment>
<keyword evidence="3 10" id="KW-0371">Homeobox</keyword>
<evidence type="ECO:0000259" key="7">
    <source>
        <dbReference type="Pfam" id="PF05920"/>
    </source>
</evidence>
<evidence type="ECO:0000259" key="8">
    <source>
        <dbReference type="Pfam" id="PF12731"/>
    </source>
</evidence>
<gene>
    <name evidence="10" type="ORF">BDQ12DRAFT_713883</name>
</gene>
<dbReference type="AlphaFoldDB" id="A0A5C3LWN5"/>
<feature type="region of interest" description="Disordered" evidence="6">
    <location>
        <begin position="246"/>
        <end position="348"/>
    </location>
</feature>
<reference evidence="10 11" key="1">
    <citation type="journal article" date="2019" name="Nat. Ecol. Evol.">
        <title>Megaphylogeny resolves global patterns of mushroom evolution.</title>
        <authorList>
            <person name="Varga T."/>
            <person name="Krizsan K."/>
            <person name="Foldi C."/>
            <person name="Dima B."/>
            <person name="Sanchez-Garcia M."/>
            <person name="Sanchez-Ramirez S."/>
            <person name="Szollosi G.J."/>
            <person name="Szarkandi J.G."/>
            <person name="Papp V."/>
            <person name="Albert L."/>
            <person name="Andreopoulos W."/>
            <person name="Angelini C."/>
            <person name="Antonin V."/>
            <person name="Barry K.W."/>
            <person name="Bougher N.L."/>
            <person name="Buchanan P."/>
            <person name="Buyck B."/>
            <person name="Bense V."/>
            <person name="Catcheside P."/>
            <person name="Chovatia M."/>
            <person name="Cooper J."/>
            <person name="Damon W."/>
            <person name="Desjardin D."/>
            <person name="Finy P."/>
            <person name="Geml J."/>
            <person name="Haridas S."/>
            <person name="Hughes K."/>
            <person name="Justo A."/>
            <person name="Karasinski D."/>
            <person name="Kautmanova I."/>
            <person name="Kiss B."/>
            <person name="Kocsube S."/>
            <person name="Kotiranta H."/>
            <person name="LaButti K.M."/>
            <person name="Lechner B.E."/>
            <person name="Liimatainen K."/>
            <person name="Lipzen A."/>
            <person name="Lukacs Z."/>
            <person name="Mihaltcheva S."/>
            <person name="Morgado L.N."/>
            <person name="Niskanen T."/>
            <person name="Noordeloos M.E."/>
            <person name="Ohm R.A."/>
            <person name="Ortiz-Santana B."/>
            <person name="Ovrebo C."/>
            <person name="Racz N."/>
            <person name="Riley R."/>
            <person name="Savchenko A."/>
            <person name="Shiryaev A."/>
            <person name="Soop K."/>
            <person name="Spirin V."/>
            <person name="Szebenyi C."/>
            <person name="Tomsovsky M."/>
            <person name="Tulloss R.E."/>
            <person name="Uehling J."/>
            <person name="Grigoriev I.V."/>
            <person name="Vagvolgyi C."/>
            <person name="Papp T."/>
            <person name="Martin F.M."/>
            <person name="Miettinen O."/>
            <person name="Hibbett D.S."/>
            <person name="Nagy L.G."/>
        </authorList>
    </citation>
    <scope>NUCLEOTIDE SEQUENCE [LARGE SCALE GENOMIC DNA]</scope>
    <source>
        <strain evidence="10 11">CBS 166.37</strain>
    </source>
</reference>
<dbReference type="InterPro" id="IPR008422">
    <property type="entry name" value="KN_HD"/>
</dbReference>
<dbReference type="Gene3D" id="1.10.10.60">
    <property type="entry name" value="Homeodomain-like"/>
    <property type="match status" value="1"/>
</dbReference>
<feature type="domain" description="Mating-type protein C-terminal" evidence="9">
    <location>
        <begin position="202"/>
        <end position="415"/>
    </location>
</feature>
<feature type="domain" description="KN homeodomain" evidence="7">
    <location>
        <begin position="129"/>
        <end position="168"/>
    </location>
</feature>
<dbReference type="InterPro" id="IPR024333">
    <property type="entry name" value="Mating-type_A-alpha/beta_1_N"/>
</dbReference>
<dbReference type="STRING" id="68775.A0A5C3LWN5"/>
<accession>A0A5C3LWN5</accession>
<proteinExistence type="inferred from homology"/>
<evidence type="ECO:0000256" key="5">
    <source>
        <dbReference type="SAM" id="Coils"/>
    </source>
</evidence>
<dbReference type="InterPro" id="IPR024441">
    <property type="entry name" value="Homeodomain1_C"/>
</dbReference>
<keyword evidence="2 10" id="KW-0238">DNA-binding</keyword>
<dbReference type="GO" id="GO:0003677">
    <property type="term" value="F:DNA binding"/>
    <property type="evidence" value="ECO:0007669"/>
    <property type="project" value="UniProtKB-KW"/>
</dbReference>
<dbReference type="InterPro" id="IPR001356">
    <property type="entry name" value="HD"/>
</dbReference>
<evidence type="ECO:0000256" key="1">
    <source>
        <dbReference type="ARBA" id="ARBA00005800"/>
    </source>
</evidence>
<feature type="coiled-coil region" evidence="5">
    <location>
        <begin position="621"/>
        <end position="648"/>
    </location>
</feature>
<evidence type="ECO:0000256" key="3">
    <source>
        <dbReference type="ARBA" id="ARBA00023155"/>
    </source>
</evidence>
<dbReference type="Proteomes" id="UP000308652">
    <property type="component" value="Unassembled WGS sequence"/>
</dbReference>
<protein>
    <submittedName>
        <fullName evidence="10">C-terminal domain of homeodomain 1-domain-containing protein</fullName>
    </submittedName>
</protein>
<dbReference type="EMBL" id="ML213611">
    <property type="protein sequence ID" value="TFK36957.1"/>
    <property type="molecule type" value="Genomic_DNA"/>
</dbReference>
<dbReference type="CDD" id="cd00086">
    <property type="entry name" value="homeodomain"/>
    <property type="match status" value="1"/>
</dbReference>
<organism evidence="10 11">
    <name type="scientific">Crucibulum laeve</name>
    <dbReference type="NCBI Taxonomy" id="68775"/>
    <lineage>
        <taxon>Eukaryota</taxon>
        <taxon>Fungi</taxon>
        <taxon>Dikarya</taxon>
        <taxon>Basidiomycota</taxon>
        <taxon>Agaricomycotina</taxon>
        <taxon>Agaricomycetes</taxon>
        <taxon>Agaricomycetidae</taxon>
        <taxon>Agaricales</taxon>
        <taxon>Agaricineae</taxon>
        <taxon>Nidulariaceae</taxon>
        <taxon>Crucibulum</taxon>
    </lineage>
</organism>